<dbReference type="Proteomes" id="UP001321498">
    <property type="component" value="Chromosome"/>
</dbReference>
<feature type="compositionally biased region" description="Basic and acidic residues" evidence="1">
    <location>
        <begin position="1"/>
        <end position="11"/>
    </location>
</feature>
<feature type="domain" description="DNA primase DnaG DnaB-binding" evidence="2">
    <location>
        <begin position="27"/>
        <end position="151"/>
    </location>
</feature>
<reference evidence="4" key="1">
    <citation type="journal article" date="2019" name="Int. J. Syst. Evol. Microbiol.">
        <title>The Global Catalogue of Microorganisms (GCM) 10K type strain sequencing project: providing services to taxonomists for standard genome sequencing and annotation.</title>
        <authorList>
            <consortium name="The Broad Institute Genomics Platform"/>
            <consortium name="The Broad Institute Genome Sequencing Center for Infectious Disease"/>
            <person name="Wu L."/>
            <person name="Ma J."/>
        </authorList>
    </citation>
    <scope>NUCLEOTIDE SEQUENCE [LARGE SCALE GENOMIC DNA]</scope>
    <source>
        <strain evidence="4">NBRC 108725</strain>
    </source>
</reference>
<feature type="region of interest" description="Disordered" evidence="1">
    <location>
        <begin position="1"/>
        <end position="23"/>
    </location>
</feature>
<keyword evidence="4" id="KW-1185">Reference proteome</keyword>
<protein>
    <recommendedName>
        <fullName evidence="2">DNA primase DnaG DnaB-binding domain-containing protein</fullName>
    </recommendedName>
</protein>
<organism evidence="3 4">
    <name type="scientific">Naasia aerilata</name>
    <dbReference type="NCBI Taxonomy" id="1162966"/>
    <lineage>
        <taxon>Bacteria</taxon>
        <taxon>Bacillati</taxon>
        <taxon>Actinomycetota</taxon>
        <taxon>Actinomycetes</taxon>
        <taxon>Micrococcales</taxon>
        <taxon>Microbacteriaceae</taxon>
        <taxon>Naasia</taxon>
    </lineage>
</organism>
<evidence type="ECO:0000256" key="1">
    <source>
        <dbReference type="SAM" id="MobiDB-lite"/>
    </source>
</evidence>
<dbReference type="EMBL" id="AP027731">
    <property type="protein sequence ID" value="BDZ46671.1"/>
    <property type="molecule type" value="Genomic_DNA"/>
</dbReference>
<sequence length="170" mass="18968">MDREPEPEARRGPTLTELPSDPATRLERDALMAILQFPQLVGRTLLDRASRSGFANRALAAVRDAIGANADVAETPQWLETVTAAVPSPLAQLVQQLAIAPLPQQPKEEALGIYVRDVASRLVDRDLQRRKSELLGQLQRTRATEDPERYRGIQRDLVTLEAERRSLREG</sequence>
<dbReference type="Pfam" id="PF08278">
    <property type="entry name" value="DnaG_DnaB_bind"/>
    <property type="match status" value="1"/>
</dbReference>
<evidence type="ECO:0000259" key="2">
    <source>
        <dbReference type="Pfam" id="PF08278"/>
    </source>
</evidence>
<name>A0ABM8GED1_9MICO</name>
<proteinExistence type="predicted"/>
<dbReference type="InterPro" id="IPR013173">
    <property type="entry name" value="DNA_primase_DnaG_DnaB-bd_dom"/>
</dbReference>
<accession>A0ABM8GED1</accession>
<evidence type="ECO:0000313" key="4">
    <source>
        <dbReference type="Proteomes" id="UP001321498"/>
    </source>
</evidence>
<evidence type="ECO:0000313" key="3">
    <source>
        <dbReference type="EMBL" id="BDZ46671.1"/>
    </source>
</evidence>
<dbReference type="RefSeq" id="WP_286276681.1">
    <property type="nucleotide sequence ID" value="NZ_AP027731.1"/>
</dbReference>
<gene>
    <name evidence="3" type="ORF">GCM10025866_25800</name>
</gene>